<reference evidence="2 3" key="1">
    <citation type="journal article" date="2016" name="Nat. Commun.">
        <title>Thousands of microbial genomes shed light on interconnected biogeochemical processes in an aquifer system.</title>
        <authorList>
            <person name="Anantharaman K."/>
            <person name="Brown C.T."/>
            <person name="Hug L.A."/>
            <person name="Sharon I."/>
            <person name="Castelle C.J."/>
            <person name="Probst A.J."/>
            <person name="Thomas B.C."/>
            <person name="Singh A."/>
            <person name="Wilkins M.J."/>
            <person name="Karaoz U."/>
            <person name="Brodie E.L."/>
            <person name="Williams K.H."/>
            <person name="Hubbard S.S."/>
            <person name="Banfield J.F."/>
        </authorList>
    </citation>
    <scope>NUCLEOTIDE SEQUENCE [LARGE SCALE GENOMIC DNA]</scope>
</reference>
<keyword evidence="1" id="KW-0812">Transmembrane</keyword>
<dbReference type="Proteomes" id="UP000178517">
    <property type="component" value="Unassembled WGS sequence"/>
</dbReference>
<dbReference type="STRING" id="1798406.A3A04_00335"/>
<feature type="transmembrane region" description="Helical" evidence="1">
    <location>
        <begin position="69"/>
        <end position="91"/>
    </location>
</feature>
<evidence type="ECO:0000313" key="2">
    <source>
        <dbReference type="EMBL" id="OGY65805.1"/>
    </source>
</evidence>
<keyword evidence="1" id="KW-1133">Transmembrane helix</keyword>
<keyword evidence="1" id="KW-0472">Membrane</keyword>
<accession>A0A1G1ZMP6</accession>
<feature type="transmembrane region" description="Helical" evidence="1">
    <location>
        <begin position="41"/>
        <end position="57"/>
    </location>
</feature>
<gene>
    <name evidence="2" type="ORF">A3A04_00335</name>
</gene>
<protein>
    <recommendedName>
        <fullName evidence="4">VanZ-like domain-containing protein</fullName>
    </recommendedName>
</protein>
<comment type="caution">
    <text evidence="2">The sequence shown here is derived from an EMBL/GenBank/DDBJ whole genome shotgun (WGS) entry which is preliminary data.</text>
</comment>
<evidence type="ECO:0000313" key="3">
    <source>
        <dbReference type="Proteomes" id="UP000178517"/>
    </source>
</evidence>
<sequence length="140" mass="15889">MEKNVIGSGFIGALLASILVVHISSMAALWDRVYYWIDNPLHLAGGFWVAALTLYFLERYKGGELLKKHLYVSICFVFGMTALIGVGWEIVEFLYDLAVTLYGKQFIVTQPSVEDTIKDLVNDLLGGLLALLYYEFRRMR</sequence>
<evidence type="ECO:0008006" key="4">
    <source>
        <dbReference type="Google" id="ProtNLM"/>
    </source>
</evidence>
<dbReference type="EMBL" id="MHJI01000012">
    <property type="protein sequence ID" value="OGY65805.1"/>
    <property type="molecule type" value="Genomic_DNA"/>
</dbReference>
<proteinExistence type="predicted"/>
<dbReference type="Pfam" id="PF09997">
    <property type="entry name" value="DUF2238"/>
    <property type="match status" value="1"/>
</dbReference>
<dbReference type="AlphaFoldDB" id="A0A1G1ZMP6"/>
<dbReference type="InterPro" id="IPR014509">
    <property type="entry name" value="YjdF-like"/>
</dbReference>
<name>A0A1G1ZMP6_9BACT</name>
<evidence type="ECO:0000256" key="1">
    <source>
        <dbReference type="SAM" id="Phobius"/>
    </source>
</evidence>
<organism evidence="2 3">
    <name type="scientific">Candidatus Harrisonbacteria bacterium RIFCSPLOWO2_01_FULL_40_28</name>
    <dbReference type="NCBI Taxonomy" id="1798406"/>
    <lineage>
        <taxon>Bacteria</taxon>
        <taxon>Candidatus Harrisoniibacteriota</taxon>
    </lineage>
</organism>
<feature type="transmembrane region" description="Helical" evidence="1">
    <location>
        <begin position="7"/>
        <end position="29"/>
    </location>
</feature>